<accession>A0A4Z0PU49</accession>
<dbReference type="AlphaFoldDB" id="A0A4Z0PU49"/>
<keyword evidence="2" id="KW-0812">Transmembrane</keyword>
<evidence type="ECO:0000256" key="1">
    <source>
        <dbReference type="SAM" id="MobiDB-lite"/>
    </source>
</evidence>
<dbReference type="PANTHER" id="PTHR34219">
    <property type="entry name" value="IRON-REGULATED INNER MEMBRANE PROTEIN-RELATED"/>
    <property type="match status" value="1"/>
</dbReference>
<keyword evidence="4" id="KW-1185">Reference proteome</keyword>
<keyword evidence="2" id="KW-1133">Transmembrane helix</keyword>
<feature type="transmembrane region" description="Helical" evidence="2">
    <location>
        <begin position="494"/>
        <end position="511"/>
    </location>
</feature>
<feature type="transmembrane region" description="Helical" evidence="2">
    <location>
        <begin position="392"/>
        <end position="414"/>
    </location>
</feature>
<protein>
    <submittedName>
        <fullName evidence="3">PepSY domain-containing protein</fullName>
    </submittedName>
</protein>
<feature type="transmembrane region" description="Helical" evidence="2">
    <location>
        <begin position="465"/>
        <end position="482"/>
    </location>
</feature>
<feature type="transmembrane region" description="Helical" evidence="2">
    <location>
        <begin position="15"/>
        <end position="36"/>
    </location>
</feature>
<sequence>MDNRKYNIYFHTHTVSGIIVCVLLYVVFFAGSFAFFKDDIAAWQKNSSYVVNRKTTPRDFTGILDSLGRHHQLKGRNIEFFLQRHGTGAYVSMLASNDSIVNKEGKARALARAKANPAGEPKKRGRGRGRGGDEDVASFTYDFAHRQEVDYEKDYDMGEFLYRLHFLAPLNAIRLPINLGAPFGYLLAGIVSFMFLFALITGLLLHWNKIVSNFFTFRPWAKWKTVWTDLHTGLGMIQFPFQFLFAVTGMVLIVNSVLLAPFTKFAYNGDSEQLYSDLQTADNTKYAYTYTPLAAPFNLNQVVAQVEQKWADSEITRVLIRNYQDANMHVVVLGAPHAEASFSGLGKLVYRVRDQQVLSETAPAAPSTYVSKVRSLVYHLHFGDFGGRPLRVMYFVLGLLGCVVILSGILIWLVARDKNSTPMRERKFNFWTANIFLAVCLSMLPVTALTMISLLFLKQPTQADIYHWYFYSWLALGIYFIARHDIASTNRQSLVLSAGLCFLVPVLDGVVRDNWFWNTFAKGQFDILFVDMLFLGLSIISAVVLLKMNRRQEVAVLQQEAVAVVV</sequence>
<evidence type="ECO:0000313" key="3">
    <source>
        <dbReference type="EMBL" id="TGE21015.1"/>
    </source>
</evidence>
<dbReference type="EMBL" id="SRMB01000008">
    <property type="protein sequence ID" value="TGE21015.1"/>
    <property type="molecule type" value="Genomic_DNA"/>
</dbReference>
<keyword evidence="2" id="KW-0472">Membrane</keyword>
<feature type="transmembrane region" description="Helical" evidence="2">
    <location>
        <begin position="183"/>
        <end position="205"/>
    </location>
</feature>
<evidence type="ECO:0000256" key="2">
    <source>
        <dbReference type="SAM" id="Phobius"/>
    </source>
</evidence>
<comment type="caution">
    <text evidence="3">The sequence shown here is derived from an EMBL/GenBank/DDBJ whole genome shotgun (WGS) entry which is preliminary data.</text>
</comment>
<dbReference type="Proteomes" id="UP000298471">
    <property type="component" value="Unassembled WGS sequence"/>
</dbReference>
<proteinExistence type="predicted"/>
<feature type="transmembrane region" description="Helical" evidence="2">
    <location>
        <begin position="435"/>
        <end position="459"/>
    </location>
</feature>
<organism evidence="3 4">
    <name type="scientific">Hymenobacter metallicola</name>
    <dbReference type="NCBI Taxonomy" id="2563114"/>
    <lineage>
        <taxon>Bacteria</taxon>
        <taxon>Pseudomonadati</taxon>
        <taxon>Bacteroidota</taxon>
        <taxon>Cytophagia</taxon>
        <taxon>Cytophagales</taxon>
        <taxon>Hymenobacteraceae</taxon>
        <taxon>Hymenobacter</taxon>
    </lineage>
</organism>
<dbReference type="InterPro" id="IPR005625">
    <property type="entry name" value="PepSY-ass_TM"/>
</dbReference>
<dbReference type="OrthoDB" id="6307929at2"/>
<feature type="transmembrane region" description="Helical" evidence="2">
    <location>
        <begin position="527"/>
        <end position="546"/>
    </location>
</feature>
<evidence type="ECO:0000313" key="4">
    <source>
        <dbReference type="Proteomes" id="UP000298471"/>
    </source>
</evidence>
<feature type="region of interest" description="Disordered" evidence="1">
    <location>
        <begin position="111"/>
        <end position="133"/>
    </location>
</feature>
<dbReference type="Pfam" id="PF03929">
    <property type="entry name" value="PepSY_TM"/>
    <property type="match status" value="1"/>
</dbReference>
<feature type="transmembrane region" description="Helical" evidence="2">
    <location>
        <begin position="243"/>
        <end position="262"/>
    </location>
</feature>
<dbReference type="PANTHER" id="PTHR34219:SF3">
    <property type="entry name" value="BLL7967 PROTEIN"/>
    <property type="match status" value="1"/>
</dbReference>
<dbReference type="RefSeq" id="WP_135399190.1">
    <property type="nucleotide sequence ID" value="NZ_SRMB01000008.1"/>
</dbReference>
<reference evidence="3 4" key="1">
    <citation type="submission" date="2019-04" db="EMBL/GenBank/DDBJ databases">
        <authorList>
            <person name="Feng G."/>
            <person name="Zhang J."/>
            <person name="Zhu H."/>
        </authorList>
    </citation>
    <scope>NUCLEOTIDE SEQUENCE [LARGE SCALE GENOMIC DNA]</scope>
    <source>
        <strain evidence="3 4">9PBR-1</strain>
    </source>
</reference>
<gene>
    <name evidence="3" type="ORF">E5K02_24955</name>
</gene>
<name>A0A4Z0PU49_9BACT</name>